<keyword evidence="3" id="KW-0274">FAD</keyword>
<gene>
    <name evidence="6" type="ORF">ASPSYDRAFT_62195</name>
</gene>
<evidence type="ECO:0000256" key="2">
    <source>
        <dbReference type="ARBA" id="ARBA00022630"/>
    </source>
</evidence>
<evidence type="ECO:0000313" key="6">
    <source>
        <dbReference type="EMBL" id="OJJ53618.1"/>
    </source>
</evidence>
<dbReference type="AlphaFoldDB" id="A0A1L9T2H1"/>
<reference evidence="7" key="1">
    <citation type="journal article" date="2017" name="Genome Biol.">
        <title>Comparative genomics reveals high biological diversity and specific adaptations in the industrially and medically important fungal genus Aspergillus.</title>
        <authorList>
            <person name="de Vries R.P."/>
            <person name="Riley R."/>
            <person name="Wiebenga A."/>
            <person name="Aguilar-Osorio G."/>
            <person name="Amillis S."/>
            <person name="Uchima C.A."/>
            <person name="Anderluh G."/>
            <person name="Asadollahi M."/>
            <person name="Askin M."/>
            <person name="Barry K."/>
            <person name="Battaglia E."/>
            <person name="Bayram O."/>
            <person name="Benocci T."/>
            <person name="Braus-Stromeyer S.A."/>
            <person name="Caldana C."/>
            <person name="Canovas D."/>
            <person name="Cerqueira G.C."/>
            <person name="Chen F."/>
            <person name="Chen W."/>
            <person name="Choi C."/>
            <person name="Clum A."/>
            <person name="Dos Santos R.A."/>
            <person name="Damasio A.R."/>
            <person name="Diallinas G."/>
            <person name="Emri T."/>
            <person name="Fekete E."/>
            <person name="Flipphi M."/>
            <person name="Freyberg S."/>
            <person name="Gallo A."/>
            <person name="Gournas C."/>
            <person name="Habgood R."/>
            <person name="Hainaut M."/>
            <person name="Harispe M.L."/>
            <person name="Henrissat B."/>
            <person name="Hilden K.S."/>
            <person name="Hope R."/>
            <person name="Hossain A."/>
            <person name="Karabika E."/>
            <person name="Karaffa L."/>
            <person name="Karanyi Z."/>
            <person name="Krasevec N."/>
            <person name="Kuo A."/>
            <person name="Kusch H."/>
            <person name="LaButti K."/>
            <person name="Lagendijk E.L."/>
            <person name="Lapidus A."/>
            <person name="Levasseur A."/>
            <person name="Lindquist E."/>
            <person name="Lipzen A."/>
            <person name="Logrieco A.F."/>
            <person name="MacCabe A."/>
            <person name="Maekelae M.R."/>
            <person name="Malavazi I."/>
            <person name="Melin P."/>
            <person name="Meyer V."/>
            <person name="Mielnichuk N."/>
            <person name="Miskei M."/>
            <person name="Molnar A.P."/>
            <person name="Mule G."/>
            <person name="Ngan C.Y."/>
            <person name="Orejas M."/>
            <person name="Orosz E."/>
            <person name="Ouedraogo J.P."/>
            <person name="Overkamp K.M."/>
            <person name="Park H.-S."/>
            <person name="Perrone G."/>
            <person name="Piumi F."/>
            <person name="Punt P.J."/>
            <person name="Ram A.F."/>
            <person name="Ramon A."/>
            <person name="Rauscher S."/>
            <person name="Record E."/>
            <person name="Riano-Pachon D.M."/>
            <person name="Robert V."/>
            <person name="Roehrig J."/>
            <person name="Ruller R."/>
            <person name="Salamov A."/>
            <person name="Salih N.S."/>
            <person name="Samson R.A."/>
            <person name="Sandor E."/>
            <person name="Sanguinetti M."/>
            <person name="Schuetze T."/>
            <person name="Sepcic K."/>
            <person name="Shelest E."/>
            <person name="Sherlock G."/>
            <person name="Sophianopoulou V."/>
            <person name="Squina F.M."/>
            <person name="Sun H."/>
            <person name="Susca A."/>
            <person name="Todd R.B."/>
            <person name="Tsang A."/>
            <person name="Unkles S.E."/>
            <person name="van de Wiele N."/>
            <person name="van Rossen-Uffink D."/>
            <person name="Oliveira J.V."/>
            <person name="Vesth T.C."/>
            <person name="Visser J."/>
            <person name="Yu J.-H."/>
            <person name="Zhou M."/>
            <person name="Andersen M.R."/>
            <person name="Archer D.B."/>
            <person name="Baker S.E."/>
            <person name="Benoit I."/>
            <person name="Brakhage A.A."/>
            <person name="Braus G.H."/>
            <person name="Fischer R."/>
            <person name="Frisvad J.C."/>
            <person name="Goldman G.H."/>
            <person name="Houbraken J."/>
            <person name="Oakley B."/>
            <person name="Pocsi I."/>
            <person name="Scazzocchio C."/>
            <person name="Seiboth B."/>
            <person name="vanKuyk P.A."/>
            <person name="Wortman J."/>
            <person name="Dyer P.S."/>
            <person name="Grigoriev I.V."/>
        </authorList>
    </citation>
    <scope>NUCLEOTIDE SEQUENCE [LARGE SCALE GENOMIC DNA]</scope>
    <source>
        <strain evidence="7">CBS 593.65</strain>
    </source>
</reference>
<dbReference type="Proteomes" id="UP000184356">
    <property type="component" value="Unassembled WGS sequence"/>
</dbReference>
<dbReference type="InterPro" id="IPR050641">
    <property type="entry name" value="RIFMO-like"/>
</dbReference>
<evidence type="ECO:0000256" key="4">
    <source>
        <dbReference type="ARBA" id="ARBA00023002"/>
    </source>
</evidence>
<dbReference type="PANTHER" id="PTHR43004:SF19">
    <property type="entry name" value="BINDING MONOOXYGENASE, PUTATIVE (JCVI)-RELATED"/>
    <property type="match status" value="1"/>
</dbReference>
<dbReference type="VEuPathDB" id="FungiDB:ASPSYDRAFT_62195"/>
<keyword evidence="4" id="KW-0560">Oxidoreductase</keyword>
<dbReference type="Gene3D" id="3.50.50.60">
    <property type="entry name" value="FAD/NAD(P)-binding domain"/>
    <property type="match status" value="1"/>
</dbReference>
<dbReference type="InterPro" id="IPR036188">
    <property type="entry name" value="FAD/NAD-bd_sf"/>
</dbReference>
<name>A0A1L9T2H1_9EURO</name>
<dbReference type="RefSeq" id="XP_040697424.1">
    <property type="nucleotide sequence ID" value="XM_040850086.1"/>
</dbReference>
<dbReference type="GeneID" id="63766159"/>
<protein>
    <recommendedName>
        <fullName evidence="5">FAD-binding domain-containing protein</fullName>
    </recommendedName>
</protein>
<evidence type="ECO:0000259" key="5">
    <source>
        <dbReference type="Pfam" id="PF01494"/>
    </source>
</evidence>
<feature type="domain" description="FAD-binding" evidence="5">
    <location>
        <begin position="6"/>
        <end position="344"/>
    </location>
</feature>
<dbReference type="STRING" id="1036612.A0A1L9T2H1"/>
<accession>A0A1L9T2H1</accession>
<evidence type="ECO:0000313" key="7">
    <source>
        <dbReference type="Proteomes" id="UP000184356"/>
    </source>
</evidence>
<dbReference type="Gene3D" id="3.30.70.2450">
    <property type="match status" value="1"/>
</dbReference>
<keyword evidence="2" id="KW-0285">Flavoprotein</keyword>
<evidence type="ECO:0000256" key="3">
    <source>
        <dbReference type="ARBA" id="ARBA00022827"/>
    </source>
</evidence>
<dbReference type="Pfam" id="PF01494">
    <property type="entry name" value="FAD_binding_3"/>
    <property type="match status" value="1"/>
</dbReference>
<organism evidence="6 7">
    <name type="scientific">Aspergillus sydowii CBS 593.65</name>
    <dbReference type="NCBI Taxonomy" id="1036612"/>
    <lineage>
        <taxon>Eukaryota</taxon>
        <taxon>Fungi</taxon>
        <taxon>Dikarya</taxon>
        <taxon>Ascomycota</taxon>
        <taxon>Pezizomycotina</taxon>
        <taxon>Eurotiomycetes</taxon>
        <taxon>Eurotiomycetidae</taxon>
        <taxon>Eurotiales</taxon>
        <taxon>Aspergillaceae</taxon>
        <taxon>Aspergillus</taxon>
        <taxon>Aspergillus subgen. Nidulantes</taxon>
    </lineage>
</organism>
<dbReference type="GO" id="GO:0071949">
    <property type="term" value="F:FAD binding"/>
    <property type="evidence" value="ECO:0007669"/>
    <property type="project" value="InterPro"/>
</dbReference>
<proteinExistence type="predicted"/>
<dbReference type="GO" id="GO:0016709">
    <property type="term" value="F:oxidoreductase activity, acting on paired donors, with incorporation or reduction of molecular oxygen, NAD(P)H as one donor, and incorporation of one atom of oxygen"/>
    <property type="evidence" value="ECO:0007669"/>
    <property type="project" value="UniProtKB-ARBA"/>
</dbReference>
<evidence type="ECO:0000256" key="1">
    <source>
        <dbReference type="ARBA" id="ARBA00001974"/>
    </source>
</evidence>
<sequence length="405" mass="44878">MSIPFVLVVGAGPSGLLLALMLGKRGIPVQLLEASDSLDDRPRATHYSPPAVYELRRAGVLEAMEAEGSFIPNGACWRKLNGELITGVRAPGSTEPSSTPMVCLPLNKLSLVLQRQISELPHVEILYSHRVTGLDQDSDKAWVSVVTPDGTKTLHARYIVGCDGANSQIRRSLFGDWEFPGFTWDQQIVATNTYYPFEKHGFDWDSNFIIHPEHWYMAARISKDGLWRVTYGEVGGLTFDELKARQPAKFKAFLPGNPEPGDYKVVNFSPYKVHQRLASRMRAGRFLLAADAAHLCNPFGGLGLTGGIVDAGGLYDCLSGIFSGQAAESILDIYDEVRRSKYNDIVNPVSSGNIRLLFEQDPEMALQNSAFLKMCQQAETDPEVAAKMKEGMDALQYDFRQHYSR</sequence>
<dbReference type="PANTHER" id="PTHR43004">
    <property type="entry name" value="TRK SYSTEM POTASSIUM UPTAKE PROTEIN"/>
    <property type="match status" value="1"/>
</dbReference>
<dbReference type="SUPFAM" id="SSF51905">
    <property type="entry name" value="FAD/NAD(P)-binding domain"/>
    <property type="match status" value="1"/>
</dbReference>
<dbReference type="OrthoDB" id="10016252at2759"/>
<dbReference type="EMBL" id="KV878597">
    <property type="protein sequence ID" value="OJJ53618.1"/>
    <property type="molecule type" value="Genomic_DNA"/>
</dbReference>
<dbReference type="InterPro" id="IPR002938">
    <property type="entry name" value="FAD-bd"/>
</dbReference>
<comment type="cofactor">
    <cofactor evidence="1">
        <name>FAD</name>
        <dbReference type="ChEBI" id="CHEBI:57692"/>
    </cofactor>
</comment>
<keyword evidence="7" id="KW-1185">Reference proteome</keyword>
<dbReference type="PRINTS" id="PR00420">
    <property type="entry name" value="RNGMNOXGNASE"/>
</dbReference>